<reference evidence="8 9" key="1">
    <citation type="submission" date="2015-09" db="EMBL/GenBank/DDBJ databases">
        <title>Draft genome sequence of Hydrogenibacillus schlegelii DSM 2000.</title>
        <authorList>
            <person name="Hemp J."/>
        </authorList>
    </citation>
    <scope>NUCLEOTIDE SEQUENCE [LARGE SCALE GENOMIC DNA]</scope>
    <source>
        <strain evidence="8 9">MA 48</strain>
    </source>
</reference>
<dbReference type="InterPro" id="IPR020667">
    <property type="entry name" value="DNA_mismatch_repair_MutL"/>
</dbReference>
<dbReference type="SUPFAM" id="SSF118116">
    <property type="entry name" value="DNA mismatch repair protein MutL"/>
    <property type="match status" value="1"/>
</dbReference>
<dbReference type="InterPro" id="IPR020568">
    <property type="entry name" value="Ribosomal_Su5_D2-typ_SF"/>
</dbReference>
<dbReference type="PANTHER" id="PTHR10073:SF12">
    <property type="entry name" value="DNA MISMATCH REPAIR PROTEIN MLH1"/>
    <property type="match status" value="1"/>
</dbReference>
<evidence type="ECO:0000313" key="8">
    <source>
        <dbReference type="EMBL" id="OAR05548.1"/>
    </source>
</evidence>
<feature type="region of interest" description="Disordered" evidence="5">
    <location>
        <begin position="333"/>
        <end position="399"/>
    </location>
</feature>
<dbReference type="InterPro" id="IPR036890">
    <property type="entry name" value="HATPase_C_sf"/>
</dbReference>
<evidence type="ECO:0000259" key="6">
    <source>
        <dbReference type="SMART" id="SM00853"/>
    </source>
</evidence>
<evidence type="ECO:0000256" key="5">
    <source>
        <dbReference type="SAM" id="MobiDB-lite"/>
    </source>
</evidence>
<evidence type="ECO:0000256" key="2">
    <source>
        <dbReference type="ARBA" id="ARBA00022763"/>
    </source>
</evidence>
<name>A0A132N8N2_HYDSH</name>
<gene>
    <name evidence="4" type="primary">mutL</name>
    <name evidence="8" type="ORF">SA87_11760</name>
</gene>
<dbReference type="GO" id="GO:0030983">
    <property type="term" value="F:mismatched DNA binding"/>
    <property type="evidence" value="ECO:0007669"/>
    <property type="project" value="InterPro"/>
</dbReference>
<dbReference type="InterPro" id="IPR037198">
    <property type="entry name" value="MutL_C_sf"/>
</dbReference>
<feature type="region of interest" description="Disordered" evidence="5">
    <location>
        <begin position="454"/>
        <end position="486"/>
    </location>
</feature>
<feature type="domain" description="DNA mismatch repair protein S5" evidence="7">
    <location>
        <begin position="209"/>
        <end position="326"/>
    </location>
</feature>
<dbReference type="GO" id="GO:0005524">
    <property type="term" value="F:ATP binding"/>
    <property type="evidence" value="ECO:0007669"/>
    <property type="project" value="InterPro"/>
</dbReference>
<sequence>MGRIVRLGPEIANQIAAGEVVERPASVVKELVENALDAGARSVGVEIEGAGLRRIAVVDDGEGMTPDDLVAAFDRHATSKIRDLRDLERLTSLGFRGEALPSIAAVARVRLTSRPPEAPTAWTIEAAGGVIGRPAPAEGAFGTAVEVRDLFFNTPARLKFLKSGKTEVGHMEDVVVREALARPDIAFRLAVDGRERLKTAGDGRTEHVVLQLFGPDVAAGLIPVEETAGDVKVAGFVGRPELARRSKPLYMFVNRRPVRAPLLVKGVLDAYETRLLRGLYPYAILYLDLNPTLIDVNVHPAKWEVRFADEGHVLGLVRRAVGRALDRARLIPSAGWPTGDRRPPGRPSGDDPAPSAGVGEHGRTGVPFGPIFRETGDPPRSDRPAPKQSGRFPLPDAFSPGVVREASAAYGAAGANTGRRPSSGAASGDPGGMRPAVRALLAAMRDGRGDRAAFPLPTADEGRLAPETPEPVGTPEPAGAGGEKQPFPTLRPLLQLYDAYILAEGEDGLYIVDQHAAEERVRYEALKRLARAGGGGTVRPLVPIELALTPAEARALASARSALQALGFELDAVDGRIALTGYPAWVEEEAARALLIAVSDGEAATVETLLHVMDEALKTKACKGALRANRRLGDASMAALLRALAEAEEPYTCPHGRPVLVRLGPETLERWFRRR</sequence>
<evidence type="ECO:0000256" key="3">
    <source>
        <dbReference type="ARBA" id="ARBA00023204"/>
    </source>
</evidence>
<keyword evidence="3 4" id="KW-0234">DNA repair</keyword>
<dbReference type="GO" id="GO:0032300">
    <property type="term" value="C:mismatch repair complex"/>
    <property type="evidence" value="ECO:0007669"/>
    <property type="project" value="InterPro"/>
</dbReference>
<dbReference type="InterPro" id="IPR014762">
    <property type="entry name" value="DNA_mismatch_repair_CS"/>
</dbReference>
<evidence type="ECO:0000256" key="1">
    <source>
        <dbReference type="ARBA" id="ARBA00006082"/>
    </source>
</evidence>
<feature type="compositionally biased region" description="Basic and acidic residues" evidence="5">
    <location>
        <begin position="374"/>
        <end position="385"/>
    </location>
</feature>
<dbReference type="EMBL" id="JXBB01000001">
    <property type="protein sequence ID" value="OAR05548.1"/>
    <property type="molecule type" value="Genomic_DNA"/>
</dbReference>
<dbReference type="GO" id="GO:0016887">
    <property type="term" value="F:ATP hydrolysis activity"/>
    <property type="evidence" value="ECO:0007669"/>
    <property type="project" value="InterPro"/>
</dbReference>
<dbReference type="InterPro" id="IPR013507">
    <property type="entry name" value="DNA_mismatch_S5_2-like"/>
</dbReference>
<dbReference type="CDD" id="cd00782">
    <property type="entry name" value="MutL_Trans"/>
    <property type="match status" value="1"/>
</dbReference>
<dbReference type="PANTHER" id="PTHR10073">
    <property type="entry name" value="DNA MISMATCH REPAIR PROTEIN MLH, PMS, MUTL"/>
    <property type="match status" value="1"/>
</dbReference>
<protein>
    <recommendedName>
        <fullName evidence="4">DNA mismatch repair protein MutL</fullName>
    </recommendedName>
</protein>
<dbReference type="InterPro" id="IPR014721">
    <property type="entry name" value="Ribsml_uS5_D2-typ_fold_subgr"/>
</dbReference>
<dbReference type="InterPro" id="IPR038973">
    <property type="entry name" value="MutL/Mlh/Pms-like"/>
</dbReference>
<dbReference type="AlphaFoldDB" id="A0A132N8N2"/>
<dbReference type="FunFam" id="3.30.565.10:FF:000003">
    <property type="entry name" value="DNA mismatch repair endonuclease MutL"/>
    <property type="match status" value="1"/>
</dbReference>
<dbReference type="SUPFAM" id="SSF55874">
    <property type="entry name" value="ATPase domain of HSP90 chaperone/DNA topoisomerase II/histidine kinase"/>
    <property type="match status" value="1"/>
</dbReference>
<keyword evidence="9" id="KW-1185">Reference proteome</keyword>
<dbReference type="Gene3D" id="3.30.1370.100">
    <property type="entry name" value="MutL, C-terminal domain, regulatory subdomain"/>
    <property type="match status" value="1"/>
</dbReference>
<feature type="domain" description="MutL C-terminal dimerisation" evidence="6">
    <location>
        <begin position="492"/>
        <end position="632"/>
    </location>
</feature>
<comment type="caution">
    <text evidence="8">The sequence shown here is derived from an EMBL/GenBank/DDBJ whole genome shotgun (WGS) entry which is preliminary data.</text>
</comment>
<dbReference type="HAMAP" id="MF_00149">
    <property type="entry name" value="DNA_mis_repair"/>
    <property type="match status" value="1"/>
</dbReference>
<dbReference type="Proteomes" id="UP000243024">
    <property type="component" value="Unassembled WGS sequence"/>
</dbReference>
<comment type="similarity">
    <text evidence="1 4">Belongs to the DNA mismatch repair MutL/HexB family.</text>
</comment>
<dbReference type="InterPro" id="IPR002099">
    <property type="entry name" value="MutL/Mlh/PMS"/>
</dbReference>
<feature type="region of interest" description="Disordered" evidence="5">
    <location>
        <begin position="412"/>
        <end position="433"/>
    </location>
</feature>
<comment type="function">
    <text evidence="4">This protein is involved in the repair of mismatches in DNA. It is required for dam-dependent methyl-directed DNA mismatch repair. May act as a 'molecular matchmaker', a protein that promotes the formation of a stable complex between two or more DNA-binding proteins in an ATP-dependent manner without itself being part of a final effector complex.</text>
</comment>
<evidence type="ECO:0000313" key="9">
    <source>
        <dbReference type="Proteomes" id="UP000243024"/>
    </source>
</evidence>
<dbReference type="SUPFAM" id="SSF54211">
    <property type="entry name" value="Ribosomal protein S5 domain 2-like"/>
    <property type="match status" value="1"/>
</dbReference>
<dbReference type="NCBIfam" id="TIGR00585">
    <property type="entry name" value="mutl"/>
    <property type="match status" value="1"/>
</dbReference>
<organism evidence="8 9">
    <name type="scientific">Hydrogenibacillus schlegelii</name>
    <name type="common">Bacillus schlegelii</name>
    <dbReference type="NCBI Taxonomy" id="1484"/>
    <lineage>
        <taxon>Bacteria</taxon>
        <taxon>Bacillati</taxon>
        <taxon>Bacillota</taxon>
        <taxon>Bacilli</taxon>
        <taxon>Bacillales</taxon>
        <taxon>Bacillales Family X. Incertae Sedis</taxon>
        <taxon>Hydrogenibacillus</taxon>
    </lineage>
</organism>
<dbReference type="InterPro" id="IPR014790">
    <property type="entry name" value="MutL_C"/>
</dbReference>
<dbReference type="Gene3D" id="3.30.565.10">
    <property type="entry name" value="Histidine kinase-like ATPase, C-terminal domain"/>
    <property type="match status" value="1"/>
</dbReference>
<dbReference type="GO" id="GO:0140664">
    <property type="term" value="F:ATP-dependent DNA damage sensor activity"/>
    <property type="evidence" value="ECO:0007669"/>
    <property type="project" value="InterPro"/>
</dbReference>
<dbReference type="Gene3D" id="3.30.1540.20">
    <property type="entry name" value="MutL, C-terminal domain, dimerisation subdomain"/>
    <property type="match status" value="1"/>
</dbReference>
<dbReference type="InterPro" id="IPR042120">
    <property type="entry name" value="MutL_C_dimsub"/>
</dbReference>
<dbReference type="CDD" id="cd16926">
    <property type="entry name" value="HATPase_MutL-MLH-PMS-like"/>
    <property type="match status" value="1"/>
</dbReference>
<dbReference type="Pfam" id="PF13589">
    <property type="entry name" value="HATPase_c_3"/>
    <property type="match status" value="1"/>
</dbReference>
<dbReference type="InterPro" id="IPR042121">
    <property type="entry name" value="MutL_C_regsub"/>
</dbReference>
<proteinExistence type="inferred from homology"/>
<feature type="compositionally biased region" description="Low complexity" evidence="5">
    <location>
        <begin position="412"/>
        <end position="428"/>
    </location>
</feature>
<dbReference type="SMART" id="SM01340">
    <property type="entry name" value="DNA_mis_repair"/>
    <property type="match status" value="1"/>
</dbReference>
<dbReference type="Gene3D" id="3.30.230.10">
    <property type="match status" value="1"/>
</dbReference>
<dbReference type="Pfam" id="PF08676">
    <property type="entry name" value="MutL_C"/>
    <property type="match status" value="1"/>
</dbReference>
<evidence type="ECO:0000259" key="7">
    <source>
        <dbReference type="SMART" id="SM01340"/>
    </source>
</evidence>
<dbReference type="Pfam" id="PF01119">
    <property type="entry name" value="DNA_mis_repair"/>
    <property type="match status" value="1"/>
</dbReference>
<dbReference type="OrthoDB" id="9763467at2"/>
<dbReference type="PROSITE" id="PS00058">
    <property type="entry name" value="DNA_MISMATCH_REPAIR_1"/>
    <property type="match status" value="1"/>
</dbReference>
<accession>A0A132N8N2</accession>
<dbReference type="STRING" id="1484.SA87_11760"/>
<keyword evidence="2 4" id="KW-0227">DNA damage</keyword>
<dbReference type="GO" id="GO:0006298">
    <property type="term" value="P:mismatch repair"/>
    <property type="evidence" value="ECO:0007669"/>
    <property type="project" value="UniProtKB-UniRule"/>
</dbReference>
<dbReference type="RefSeq" id="WP_066197794.1">
    <property type="nucleotide sequence ID" value="NZ_CBCSAS010000003.1"/>
</dbReference>
<evidence type="ECO:0000256" key="4">
    <source>
        <dbReference type="HAMAP-Rule" id="MF_00149"/>
    </source>
</evidence>
<dbReference type="SMART" id="SM00853">
    <property type="entry name" value="MutL_C"/>
    <property type="match status" value="1"/>
</dbReference>